<feature type="transmembrane region" description="Helical" evidence="1">
    <location>
        <begin position="61"/>
        <end position="78"/>
    </location>
</feature>
<evidence type="ECO:0000313" key="2">
    <source>
        <dbReference type="EMBL" id="OXA77352.1"/>
    </source>
</evidence>
<organism evidence="2 3">
    <name type="scientific">Flavobacterium frigidimaris</name>
    <dbReference type="NCBI Taxonomy" id="262320"/>
    <lineage>
        <taxon>Bacteria</taxon>
        <taxon>Pseudomonadati</taxon>
        <taxon>Bacteroidota</taxon>
        <taxon>Flavobacteriia</taxon>
        <taxon>Flavobacteriales</taxon>
        <taxon>Flavobacteriaceae</taxon>
        <taxon>Flavobacterium</taxon>
    </lineage>
</organism>
<keyword evidence="1" id="KW-1133">Transmembrane helix</keyword>
<evidence type="ECO:0000256" key="1">
    <source>
        <dbReference type="SAM" id="Phobius"/>
    </source>
</evidence>
<keyword evidence="1" id="KW-0812">Transmembrane</keyword>
<feature type="transmembrane region" description="Helical" evidence="1">
    <location>
        <begin position="90"/>
        <end position="107"/>
    </location>
</feature>
<gene>
    <name evidence="2" type="ORF">B0A65_17020</name>
</gene>
<evidence type="ECO:0008006" key="4">
    <source>
        <dbReference type="Google" id="ProtNLM"/>
    </source>
</evidence>
<feature type="transmembrane region" description="Helical" evidence="1">
    <location>
        <begin position="113"/>
        <end position="133"/>
    </location>
</feature>
<reference evidence="2 3" key="1">
    <citation type="submission" date="2016-11" db="EMBL/GenBank/DDBJ databases">
        <title>Whole genomes of Flavobacteriaceae.</title>
        <authorList>
            <person name="Stine C."/>
            <person name="Li C."/>
            <person name="Tadesse D."/>
        </authorList>
    </citation>
    <scope>NUCLEOTIDE SEQUENCE [LARGE SCALE GENOMIC DNA]</scope>
    <source>
        <strain evidence="2 3">DSM 15937</strain>
    </source>
</reference>
<protein>
    <recommendedName>
        <fullName evidence="4">YhhN-like protein</fullName>
    </recommendedName>
</protein>
<feature type="transmembrane region" description="Helical" evidence="1">
    <location>
        <begin position="145"/>
        <end position="166"/>
    </location>
</feature>
<accession>A0ABX4BMQ5</accession>
<proteinExistence type="predicted"/>
<feature type="transmembrane region" description="Helical" evidence="1">
    <location>
        <begin position="6"/>
        <end position="25"/>
    </location>
</feature>
<name>A0ABX4BMQ5_FLAFR</name>
<keyword evidence="1" id="KW-0472">Membrane</keyword>
<feature type="transmembrane region" description="Helical" evidence="1">
    <location>
        <begin position="178"/>
        <end position="197"/>
    </location>
</feature>
<evidence type="ECO:0000313" key="3">
    <source>
        <dbReference type="Proteomes" id="UP000198382"/>
    </source>
</evidence>
<dbReference type="EMBL" id="MUGV01000029">
    <property type="protein sequence ID" value="OXA77352.1"/>
    <property type="molecule type" value="Genomic_DNA"/>
</dbReference>
<keyword evidence="3" id="KW-1185">Reference proteome</keyword>
<comment type="caution">
    <text evidence="2">The sequence shown here is derived from an EMBL/GenBank/DDBJ whole genome shotgun (WGS) entry which is preliminary data.</text>
</comment>
<feature type="transmembrane region" description="Helical" evidence="1">
    <location>
        <begin position="37"/>
        <end position="55"/>
    </location>
</feature>
<dbReference type="Proteomes" id="UP000198382">
    <property type="component" value="Unassembled WGS sequence"/>
</dbReference>
<sequence>MRVFIINFGYCLLILNFILYAIGFFKQGKSYKIFTVYLLLLVIVELISTVLMLLYNNNLLMSHFYFIGQFILLSMFYLNLVKDQFQKKTIKIGFVLVLLTLAVQYGLKPELFVRFNLYEIFITSFLLIIYATFHFYNMLDEKKEFYFINMGILLYLFGSTILFLVGNLTVKFSAKFSFITWILNAILIVVYYLFILYEWKVSYFKRKVSSID</sequence>